<feature type="transmembrane region" description="Helical" evidence="8">
    <location>
        <begin position="286"/>
        <end position="312"/>
    </location>
</feature>
<sequence>MKRFMMILLTGILIGLVLYPTLNTLLVSLTDDQELSFHHYLYLFSSEGSLEAMLNTLSLGLLTVLICGTIGTFLAFFVHFFDFPFKHLLDKLLLLPLVIPGVIIVFAFIQLYGESGMITKTVEGVFQLDGIPWSFSGLSGILMVHAYTQYIYFYMNVSVAIKQLDRSTIEASVNLGASVFRTFRTVIFPYIRPALIASAMLTFMTGIGSFAAPNIIGGYRVLTTQVLMSKANLFMNLAAAQVMVLALFAVTFYFLARHYEQKSQFQGAVKAVPIKPVHIRSIPLKLILSFTGILTAIMISLPILTIIILSFVKPGTWMIDIFPSAFSFDNYERIFTDRRSFIPFFNSLQMALSAAVMATLIALPAAYLMTRSKIKGRSFLEFLILLPFALPASAVAINLINAYNSALIGTWVILPLAYTISMLPIAVRSIAVSFGRLSETYAQASDNLGAKASQTFMRVTLPLIAPGVWAGFLLIFIASLGEYTLSAFLYNAGNRPVSIAMISHMYHFEIGMSMAYGSLILLGALAGILMLSMLQRKIHG</sequence>
<dbReference type="Proteomes" id="UP000000271">
    <property type="component" value="Chromosome"/>
</dbReference>
<dbReference type="EMBL" id="CP001791">
    <property type="protein sequence ID" value="ADI00141.1"/>
    <property type="molecule type" value="Genomic_DNA"/>
</dbReference>
<keyword evidence="3" id="KW-1003">Cell membrane</keyword>
<dbReference type="KEGG" id="bse:Bsel_2641"/>
<keyword evidence="5 8" id="KW-0812">Transmembrane</keyword>
<proteinExistence type="inferred from homology"/>
<feature type="transmembrane region" description="Helical" evidence="8">
    <location>
        <begin position="52"/>
        <end position="80"/>
    </location>
</feature>
<reference evidence="10" key="1">
    <citation type="submission" date="2009-10" db="EMBL/GenBank/DDBJ databases">
        <title>Complete sequence of Bacillus selenitireducens MLS10.</title>
        <authorList>
            <consortium name="US DOE Joint Genome Institute"/>
            <person name="Lucas S."/>
            <person name="Copeland A."/>
            <person name="Lapidus A."/>
            <person name="Glavina del Rio T."/>
            <person name="Dalin E."/>
            <person name="Tice H."/>
            <person name="Bruce D."/>
            <person name="Goodwin L."/>
            <person name="Pitluck S."/>
            <person name="Sims D."/>
            <person name="Brettin T."/>
            <person name="Detter J.C."/>
            <person name="Han C."/>
            <person name="Larimer F."/>
            <person name="Land M."/>
            <person name="Hauser L."/>
            <person name="Kyrpides N."/>
            <person name="Ovchinnikova G."/>
            <person name="Stolz J."/>
        </authorList>
    </citation>
    <scope>NUCLEOTIDE SEQUENCE [LARGE SCALE GENOMIC DNA]</scope>
    <source>
        <strain evidence="10">MLS10</strain>
    </source>
</reference>
<feature type="transmembrane region" description="Helical" evidence="8">
    <location>
        <begin position="133"/>
        <end position="153"/>
    </location>
</feature>
<dbReference type="AlphaFoldDB" id="D6XXU8"/>
<evidence type="ECO:0000313" key="10">
    <source>
        <dbReference type="EMBL" id="ADI00141.1"/>
    </source>
</evidence>
<evidence type="ECO:0000256" key="1">
    <source>
        <dbReference type="ARBA" id="ARBA00004429"/>
    </source>
</evidence>
<organism evidence="10 11">
    <name type="scientific">Bacillus selenitireducens (strain ATCC 700615 / DSM 15326 / MLS10)</name>
    <dbReference type="NCBI Taxonomy" id="439292"/>
    <lineage>
        <taxon>Bacteria</taxon>
        <taxon>Bacillati</taxon>
        <taxon>Bacillota</taxon>
        <taxon>Bacilli</taxon>
        <taxon>Bacillales</taxon>
        <taxon>Bacillaceae</taxon>
        <taxon>Salisediminibacterium</taxon>
    </lineage>
</organism>
<dbReference type="Gene3D" id="1.10.3720.10">
    <property type="entry name" value="MetI-like"/>
    <property type="match status" value="2"/>
</dbReference>
<feature type="transmembrane region" description="Helical" evidence="8">
    <location>
        <begin position="463"/>
        <end position="490"/>
    </location>
</feature>
<evidence type="ECO:0000256" key="4">
    <source>
        <dbReference type="ARBA" id="ARBA00022519"/>
    </source>
</evidence>
<keyword evidence="11" id="KW-1185">Reference proteome</keyword>
<dbReference type="GO" id="GO:0055085">
    <property type="term" value="P:transmembrane transport"/>
    <property type="evidence" value="ECO:0007669"/>
    <property type="project" value="InterPro"/>
</dbReference>
<dbReference type="RefSeq" id="WP_013173561.1">
    <property type="nucleotide sequence ID" value="NC_014219.1"/>
</dbReference>
<evidence type="ECO:0000256" key="8">
    <source>
        <dbReference type="RuleBase" id="RU363032"/>
    </source>
</evidence>
<feature type="transmembrane region" description="Helical" evidence="8">
    <location>
        <begin position="379"/>
        <end position="400"/>
    </location>
</feature>
<dbReference type="PANTHER" id="PTHR43357">
    <property type="entry name" value="INNER MEMBRANE ABC TRANSPORTER PERMEASE PROTEIN YDCV"/>
    <property type="match status" value="1"/>
</dbReference>
<feature type="domain" description="ABC transmembrane type-1" evidence="9">
    <location>
        <begin position="344"/>
        <end position="531"/>
    </location>
</feature>
<feature type="transmembrane region" description="Helical" evidence="8">
    <location>
        <begin position="92"/>
        <end position="113"/>
    </location>
</feature>
<dbReference type="OrthoDB" id="9776648at2"/>
<feature type="transmembrane region" description="Helical" evidence="8">
    <location>
        <begin position="190"/>
        <end position="213"/>
    </location>
</feature>
<feature type="transmembrane region" description="Helical" evidence="8">
    <location>
        <begin position="406"/>
        <end position="427"/>
    </location>
</feature>
<evidence type="ECO:0000313" key="11">
    <source>
        <dbReference type="Proteomes" id="UP000000271"/>
    </source>
</evidence>
<dbReference type="CDD" id="cd06261">
    <property type="entry name" value="TM_PBP2"/>
    <property type="match status" value="2"/>
</dbReference>
<evidence type="ECO:0000256" key="5">
    <source>
        <dbReference type="ARBA" id="ARBA00022692"/>
    </source>
</evidence>
<dbReference type="eggNOG" id="COG1178">
    <property type="taxonomic scope" value="Bacteria"/>
</dbReference>
<accession>D6XXU8</accession>
<dbReference type="InterPro" id="IPR000515">
    <property type="entry name" value="MetI-like"/>
</dbReference>
<comment type="subcellular location">
    <subcellularLocation>
        <location evidence="1">Cell inner membrane</location>
        <topology evidence="1">Multi-pass membrane protein</topology>
    </subcellularLocation>
    <subcellularLocation>
        <location evidence="8">Cell membrane</location>
        <topology evidence="8">Multi-pass membrane protein</topology>
    </subcellularLocation>
</comment>
<keyword evidence="4" id="KW-0997">Cell inner membrane</keyword>
<evidence type="ECO:0000259" key="9">
    <source>
        <dbReference type="PROSITE" id="PS50928"/>
    </source>
</evidence>
<feature type="domain" description="ABC transmembrane type-1" evidence="9">
    <location>
        <begin position="53"/>
        <end position="256"/>
    </location>
</feature>
<comment type="similarity">
    <text evidence="8">Belongs to the binding-protein-dependent transport system permease family.</text>
</comment>
<dbReference type="PROSITE" id="PS50928">
    <property type="entry name" value="ABC_TM1"/>
    <property type="match status" value="2"/>
</dbReference>
<keyword evidence="2 8" id="KW-0813">Transport</keyword>
<evidence type="ECO:0000256" key="2">
    <source>
        <dbReference type="ARBA" id="ARBA00022448"/>
    </source>
</evidence>
<name>D6XXU8_BACIE</name>
<keyword evidence="7 8" id="KW-0472">Membrane</keyword>
<dbReference type="PANTHER" id="PTHR43357:SF4">
    <property type="entry name" value="INNER MEMBRANE ABC TRANSPORTER PERMEASE PROTEIN YDCV"/>
    <property type="match status" value="1"/>
</dbReference>
<dbReference type="SUPFAM" id="SSF161098">
    <property type="entry name" value="MetI-like"/>
    <property type="match status" value="2"/>
</dbReference>
<evidence type="ECO:0000256" key="7">
    <source>
        <dbReference type="ARBA" id="ARBA00023136"/>
    </source>
</evidence>
<dbReference type="HOGENOM" id="CLU_021838_1_0_9"/>
<protein>
    <submittedName>
        <fullName evidence="10">Binding-protein-dependent transport systems inner membrane component</fullName>
    </submittedName>
</protein>
<dbReference type="STRING" id="439292.Bsel_2641"/>
<dbReference type="Pfam" id="PF00528">
    <property type="entry name" value="BPD_transp_1"/>
    <property type="match status" value="2"/>
</dbReference>
<dbReference type="GO" id="GO:0005886">
    <property type="term" value="C:plasma membrane"/>
    <property type="evidence" value="ECO:0007669"/>
    <property type="project" value="UniProtKB-SubCell"/>
</dbReference>
<gene>
    <name evidence="10" type="ordered locus">Bsel_2641</name>
</gene>
<evidence type="ECO:0000256" key="6">
    <source>
        <dbReference type="ARBA" id="ARBA00022989"/>
    </source>
</evidence>
<feature type="transmembrane region" description="Helical" evidence="8">
    <location>
        <begin position="233"/>
        <end position="256"/>
    </location>
</feature>
<feature type="transmembrane region" description="Helical" evidence="8">
    <location>
        <begin position="510"/>
        <end position="534"/>
    </location>
</feature>
<evidence type="ECO:0000256" key="3">
    <source>
        <dbReference type="ARBA" id="ARBA00022475"/>
    </source>
</evidence>
<feature type="transmembrane region" description="Helical" evidence="8">
    <location>
        <begin position="348"/>
        <end position="367"/>
    </location>
</feature>
<dbReference type="InterPro" id="IPR035906">
    <property type="entry name" value="MetI-like_sf"/>
</dbReference>
<keyword evidence="6 8" id="KW-1133">Transmembrane helix</keyword>